<name>A0A238BSZ9_9BILA</name>
<dbReference type="Pfam" id="PF00022">
    <property type="entry name" value="Actin"/>
    <property type="match status" value="1"/>
</dbReference>
<dbReference type="CDD" id="cd10169">
    <property type="entry name" value="ASKHA_NBD_actin-like"/>
    <property type="match status" value="1"/>
</dbReference>
<dbReference type="SMART" id="SM00268">
    <property type="entry name" value="ACTIN"/>
    <property type="match status" value="1"/>
</dbReference>
<protein>
    <submittedName>
        <fullName evidence="2">Actin</fullName>
    </submittedName>
</protein>
<keyword evidence="3" id="KW-1185">Reference proteome</keyword>
<evidence type="ECO:0000313" key="2">
    <source>
        <dbReference type="EMBL" id="OZC08362.1"/>
    </source>
</evidence>
<gene>
    <name evidence="2" type="ORF">X798_04562</name>
</gene>
<dbReference type="InterPro" id="IPR004000">
    <property type="entry name" value="Actin"/>
</dbReference>
<dbReference type="PANTHER" id="PTHR11937">
    <property type="entry name" value="ACTIN"/>
    <property type="match status" value="1"/>
</dbReference>
<organism evidence="2 3">
    <name type="scientific">Onchocerca flexuosa</name>
    <dbReference type="NCBI Taxonomy" id="387005"/>
    <lineage>
        <taxon>Eukaryota</taxon>
        <taxon>Metazoa</taxon>
        <taxon>Ecdysozoa</taxon>
        <taxon>Nematoda</taxon>
        <taxon>Chromadorea</taxon>
        <taxon>Rhabditida</taxon>
        <taxon>Spirurina</taxon>
        <taxon>Spiruromorpha</taxon>
        <taxon>Filarioidea</taxon>
        <taxon>Onchocercidae</taxon>
        <taxon>Onchocerca</taxon>
    </lineage>
</organism>
<dbReference type="Gene3D" id="3.30.420.40">
    <property type="match status" value="2"/>
</dbReference>
<accession>A0A238BSZ9</accession>
<comment type="similarity">
    <text evidence="1">Belongs to the actin family.</text>
</comment>
<dbReference type="SUPFAM" id="SSF53067">
    <property type="entry name" value="Actin-like ATPase domain"/>
    <property type="match status" value="2"/>
</dbReference>
<sequence>MPAVERNSPELCASKDSVEKYICTEGMATSNWNPTLLLNKLYEISYEPRKESKLNRFTNMEGHLEVPVDGESIYAELQKNWVQKYFRTRDGRLQWFAVGRMRRHLLKSDYPAVAVPSKKIPPGANVFDKWRKAMNSHAASSYLDAFVNPVYPPLPHLAEVIIHKNVAEIIIIYVNNKVAIIELGSCSMRAGVLTMEPSLPQSFFPTIVLIKDDGTFIVGGDALLPENRRKGELIRPLRATDVSLERYVFHRSALKACLQKCVDDLKIDPTNYRVLLSIPQNISAALIADLLKIVLEEMCFQGAAISRQPSLVLYAYDVATGVVVDIGDCVNIVPVIDGYVVDSAIVSLPCGATQIISALQTKLMESNCGNYTFQSSVEMLISRYVMEQVYLFLTFLGFISDLLLKQFSRHNYVIGFMLKACFVAIDYEEEVKKCANNSCDVDAVVSIEEFEPTNEMMSSFKINSARFAATEGLFKPKRWGLDTKALHQLVFEAVQSSPIDSRKTLFRNIYLAGGVSLLPGLAERLEIEVASLVAPIIHTQVHLSPWRYNAAYLGAQVIASSTQFDQTCITLESLSDFLNHLQNSFF</sequence>
<proteinExistence type="inferred from homology"/>
<reference evidence="2 3" key="1">
    <citation type="submission" date="2015-12" db="EMBL/GenBank/DDBJ databases">
        <title>Draft genome of the nematode, Onchocerca flexuosa.</title>
        <authorList>
            <person name="Mitreva M."/>
        </authorList>
    </citation>
    <scope>NUCLEOTIDE SEQUENCE [LARGE SCALE GENOMIC DNA]</scope>
    <source>
        <strain evidence="2">Red Deer</strain>
    </source>
</reference>
<dbReference type="EMBL" id="KZ270009">
    <property type="protein sequence ID" value="OZC08362.1"/>
    <property type="molecule type" value="Genomic_DNA"/>
</dbReference>
<evidence type="ECO:0000313" key="3">
    <source>
        <dbReference type="Proteomes" id="UP000242913"/>
    </source>
</evidence>
<dbReference type="Gene3D" id="3.90.640.10">
    <property type="entry name" value="Actin, Chain A, domain 4"/>
    <property type="match status" value="1"/>
</dbReference>
<dbReference type="Proteomes" id="UP000242913">
    <property type="component" value="Unassembled WGS sequence"/>
</dbReference>
<dbReference type="InterPro" id="IPR043129">
    <property type="entry name" value="ATPase_NBD"/>
</dbReference>
<dbReference type="OrthoDB" id="337660at2759"/>
<evidence type="ECO:0000256" key="1">
    <source>
        <dbReference type="RuleBase" id="RU000487"/>
    </source>
</evidence>
<dbReference type="AlphaFoldDB" id="A0A238BSZ9"/>